<feature type="transmembrane region" description="Helical" evidence="1">
    <location>
        <begin position="231"/>
        <end position="251"/>
    </location>
</feature>
<dbReference type="PANTHER" id="PTHR37305">
    <property type="entry name" value="INTEGRAL MEMBRANE PROTEIN-RELATED"/>
    <property type="match status" value="1"/>
</dbReference>
<comment type="caution">
    <text evidence="2">The sequence shown here is derived from an EMBL/GenBank/DDBJ whole genome shotgun (WGS) entry which is preliminary data.</text>
</comment>
<sequence length="256" mass="28887">MGTLIKQELYKLTHKKGTWIAIGIMVVLQIIPALVQKADSEFFQLSSLISNDYLGGGLYLFIMIASAASIIAMEFQYGTIKQLLYRQYYRSQVFISKLIVIFMQLVVLKVISTIMTFTLTALLFPSFDWDQKIEGSQTLLQLYFLGMGGNVLVTVFLLSVVILIATLLKTNAAAITSGFIGYFVSMAASSVLLLLINKWHWLRFNPFSMLMTSSQIISPDMSQATLMSTPLMITLTFVYTILFTFIAYFSFRKRSV</sequence>
<accession>A0ABW4DL77</accession>
<dbReference type="EMBL" id="JBHTOF010000032">
    <property type="protein sequence ID" value="MFD1465412.1"/>
    <property type="molecule type" value="Genomic_DNA"/>
</dbReference>
<evidence type="ECO:0000256" key="1">
    <source>
        <dbReference type="SAM" id="Phobius"/>
    </source>
</evidence>
<feature type="transmembrane region" description="Helical" evidence="1">
    <location>
        <begin position="180"/>
        <end position="201"/>
    </location>
</feature>
<evidence type="ECO:0000313" key="3">
    <source>
        <dbReference type="Proteomes" id="UP001597244"/>
    </source>
</evidence>
<feature type="transmembrane region" description="Helical" evidence="1">
    <location>
        <begin position="20"/>
        <end position="38"/>
    </location>
</feature>
<evidence type="ECO:0000313" key="2">
    <source>
        <dbReference type="EMBL" id="MFD1465412.1"/>
    </source>
</evidence>
<dbReference type="PANTHER" id="PTHR37305:SF1">
    <property type="entry name" value="MEMBRANE PROTEIN"/>
    <property type="match status" value="1"/>
</dbReference>
<name>A0ABW4DL77_9LACO</name>
<keyword evidence="1" id="KW-1133">Transmembrane helix</keyword>
<feature type="transmembrane region" description="Helical" evidence="1">
    <location>
        <begin position="58"/>
        <end position="77"/>
    </location>
</feature>
<feature type="transmembrane region" description="Helical" evidence="1">
    <location>
        <begin position="144"/>
        <end position="168"/>
    </location>
</feature>
<proteinExistence type="predicted"/>
<feature type="transmembrane region" description="Helical" evidence="1">
    <location>
        <begin position="98"/>
        <end position="124"/>
    </location>
</feature>
<keyword evidence="1" id="KW-0812">Transmembrane</keyword>
<dbReference type="Proteomes" id="UP001597244">
    <property type="component" value="Unassembled WGS sequence"/>
</dbReference>
<organism evidence="2 3">
    <name type="scientific">Lapidilactobacillus mulanensis</name>
    <dbReference type="NCBI Taxonomy" id="2485999"/>
    <lineage>
        <taxon>Bacteria</taxon>
        <taxon>Bacillati</taxon>
        <taxon>Bacillota</taxon>
        <taxon>Bacilli</taxon>
        <taxon>Lactobacillales</taxon>
        <taxon>Lactobacillaceae</taxon>
        <taxon>Lapidilactobacillus</taxon>
    </lineage>
</organism>
<gene>
    <name evidence="2" type="ORF">ACFQ4L_04800</name>
</gene>
<reference evidence="3" key="1">
    <citation type="journal article" date="2019" name="Int. J. Syst. Evol. Microbiol.">
        <title>The Global Catalogue of Microorganisms (GCM) 10K type strain sequencing project: providing services to taxonomists for standard genome sequencing and annotation.</title>
        <authorList>
            <consortium name="The Broad Institute Genomics Platform"/>
            <consortium name="The Broad Institute Genome Sequencing Center for Infectious Disease"/>
            <person name="Wu L."/>
            <person name="Ma J."/>
        </authorList>
    </citation>
    <scope>NUCLEOTIDE SEQUENCE [LARGE SCALE GENOMIC DNA]</scope>
    <source>
        <strain evidence="3">CCM 8951</strain>
    </source>
</reference>
<keyword evidence="1" id="KW-0472">Membrane</keyword>
<keyword evidence="3" id="KW-1185">Reference proteome</keyword>
<protein>
    <submittedName>
        <fullName evidence="2">ABC transporter permease</fullName>
    </submittedName>
</protein>
<dbReference type="Pfam" id="PF12730">
    <property type="entry name" value="ABC2_membrane_4"/>
    <property type="match status" value="1"/>
</dbReference>
<dbReference type="RefSeq" id="WP_125576651.1">
    <property type="nucleotide sequence ID" value="NZ_JBHTOF010000032.1"/>
</dbReference>